<accession>A0A3L6QBN7</accession>
<organism evidence="6 7">
    <name type="scientific">Panicum miliaceum</name>
    <name type="common">Proso millet</name>
    <name type="synonym">Broomcorn millet</name>
    <dbReference type="NCBI Taxonomy" id="4540"/>
    <lineage>
        <taxon>Eukaryota</taxon>
        <taxon>Viridiplantae</taxon>
        <taxon>Streptophyta</taxon>
        <taxon>Embryophyta</taxon>
        <taxon>Tracheophyta</taxon>
        <taxon>Spermatophyta</taxon>
        <taxon>Magnoliopsida</taxon>
        <taxon>Liliopsida</taxon>
        <taxon>Poales</taxon>
        <taxon>Poaceae</taxon>
        <taxon>PACMAD clade</taxon>
        <taxon>Panicoideae</taxon>
        <taxon>Panicodae</taxon>
        <taxon>Paniceae</taxon>
        <taxon>Panicinae</taxon>
        <taxon>Panicum</taxon>
        <taxon>Panicum sect. Panicum</taxon>
    </lineage>
</organism>
<evidence type="ECO:0000256" key="5">
    <source>
        <dbReference type="SAM" id="MobiDB-lite"/>
    </source>
</evidence>
<evidence type="ECO:0000313" key="6">
    <source>
        <dbReference type="EMBL" id="RLM75640.1"/>
    </source>
</evidence>
<dbReference type="STRING" id="4540.A0A3L6QBN7"/>
<reference evidence="7" key="1">
    <citation type="journal article" date="2019" name="Nat. Commun.">
        <title>The genome of broomcorn millet.</title>
        <authorList>
            <person name="Zou C."/>
            <person name="Miki D."/>
            <person name="Li D."/>
            <person name="Tang Q."/>
            <person name="Xiao L."/>
            <person name="Rajput S."/>
            <person name="Deng P."/>
            <person name="Jia W."/>
            <person name="Huang R."/>
            <person name="Zhang M."/>
            <person name="Sun Y."/>
            <person name="Hu J."/>
            <person name="Fu X."/>
            <person name="Schnable P.S."/>
            <person name="Li F."/>
            <person name="Zhang H."/>
            <person name="Feng B."/>
            <person name="Zhu X."/>
            <person name="Liu R."/>
            <person name="Schnable J.C."/>
            <person name="Zhu J.-K."/>
            <person name="Zhang H."/>
        </authorList>
    </citation>
    <scope>NUCLEOTIDE SEQUENCE [LARGE SCALE GENOMIC DNA]</scope>
</reference>
<dbReference type="PANTHER" id="PTHR31444">
    <property type="entry name" value="OS11G0490100 PROTEIN"/>
    <property type="match status" value="1"/>
</dbReference>
<keyword evidence="4" id="KW-0472">Membrane</keyword>
<evidence type="ECO:0000256" key="1">
    <source>
        <dbReference type="ARBA" id="ARBA00004194"/>
    </source>
</evidence>
<keyword evidence="3" id="KW-1133">Transmembrane helix</keyword>
<gene>
    <name evidence="6" type="ORF">C2845_PM15G11620</name>
</gene>
<dbReference type="Proteomes" id="UP000275267">
    <property type="component" value="Unassembled WGS sequence"/>
</dbReference>
<dbReference type="EMBL" id="PQIB02000013">
    <property type="protein sequence ID" value="RLM75640.1"/>
    <property type="molecule type" value="Genomic_DNA"/>
</dbReference>
<dbReference type="InterPro" id="IPR006514">
    <property type="entry name" value="IRX15/GXM/AGM"/>
</dbReference>
<name>A0A3L6QBN7_PANMI</name>
<proteinExistence type="predicted"/>
<evidence type="ECO:0000256" key="4">
    <source>
        <dbReference type="ARBA" id="ARBA00023136"/>
    </source>
</evidence>
<dbReference type="GO" id="GO:0045492">
    <property type="term" value="P:xylan biosynthetic process"/>
    <property type="evidence" value="ECO:0007669"/>
    <property type="project" value="InterPro"/>
</dbReference>
<comment type="subcellular location">
    <subcellularLocation>
        <location evidence="1">Golgi apparatus membrane</location>
        <topology evidence="1">Single-pass membrane protein</topology>
    </subcellularLocation>
</comment>
<protein>
    <submittedName>
        <fullName evidence="6">Uncharacterized protein</fullName>
    </submittedName>
</protein>
<dbReference type="AlphaFoldDB" id="A0A3L6QBN7"/>
<comment type="caution">
    <text evidence="6">The sequence shown here is derived from an EMBL/GenBank/DDBJ whole genome shotgun (WGS) entry which is preliminary data.</text>
</comment>
<sequence>MKGNPAYARQARPAWRRHSPPAVGQEACAAGPAPPRQPGARGLPGRRARAAGQEWPSLRLLLSVVGGAGDGHRRGGCGGLGSFGACSGGGVEGAEGEEDGARGGEDEDDAARGDMVVPPTAPASVTGALVHYATSNETPRQTQAEAGAATCVLAGRAPCNLLVFGLGPDAALWPALNHGGRTLFLEADAASKANLATGVWRLETRRSRWKAGAGVWSSEEKRKSDPNGLYRYYPKSRFYITTSNLDFGFWILPSKRALVLLIFD</sequence>
<feature type="region of interest" description="Disordered" evidence="5">
    <location>
        <begin position="90"/>
        <end position="112"/>
    </location>
</feature>
<keyword evidence="7" id="KW-1185">Reference proteome</keyword>
<evidence type="ECO:0000256" key="2">
    <source>
        <dbReference type="ARBA" id="ARBA00022692"/>
    </source>
</evidence>
<feature type="region of interest" description="Disordered" evidence="5">
    <location>
        <begin position="1"/>
        <end position="51"/>
    </location>
</feature>
<dbReference type="Pfam" id="PF21729">
    <property type="entry name" value="IRX15_IRX15L_GXM"/>
    <property type="match status" value="1"/>
</dbReference>
<dbReference type="OrthoDB" id="1896682at2759"/>
<dbReference type="GO" id="GO:0000139">
    <property type="term" value="C:Golgi membrane"/>
    <property type="evidence" value="ECO:0007669"/>
    <property type="project" value="UniProtKB-SubCell"/>
</dbReference>
<evidence type="ECO:0000313" key="7">
    <source>
        <dbReference type="Proteomes" id="UP000275267"/>
    </source>
</evidence>
<evidence type="ECO:0000256" key="3">
    <source>
        <dbReference type="ARBA" id="ARBA00022989"/>
    </source>
</evidence>
<keyword evidence="2" id="KW-0812">Transmembrane</keyword>